<dbReference type="PANTHER" id="PTHR34220">
    <property type="entry name" value="SENSOR HISTIDINE KINASE YPDA"/>
    <property type="match status" value="1"/>
</dbReference>
<feature type="transmembrane region" description="Helical" evidence="1">
    <location>
        <begin position="48"/>
        <end position="66"/>
    </location>
</feature>
<dbReference type="AlphaFoldDB" id="A0A1M5M3U3"/>
<dbReference type="Gene3D" id="3.30.565.10">
    <property type="entry name" value="Histidine kinase-like ATPase, C-terminal domain"/>
    <property type="match status" value="1"/>
</dbReference>
<evidence type="ECO:0000313" key="4">
    <source>
        <dbReference type="Proteomes" id="UP000184287"/>
    </source>
</evidence>
<sequence>MNNPNKYSIYPNLWARIGLHLLLWLLLYIFTMIICKGTFAIGMLSAPVLLYSLILSFVVICNHYFLSYITLPFLEKRTWLWTVPLQLVMVYIFSVTVIILSIAFIAKSFPEYPTLKLQSERYYLYNFANIFNYKSFSWFISFTLFFNILSFLLKFAKNYYETNQDKISLIKEKNQMELNFLRSQIQPHFLFNTLNNIYGLVIENQKASQSIIKLSDLLRFSLYESSQGEISLQREISFLTDYIILEQIRHKDDRVNIEFDFDNIEEKSIKIKPLLLVNFIENAFKHGVNANINYSWVKIILTSKKNVVHFTIENNKPKKKHPTKQETGVGLRNVRRRLELEYPERYDLSIKETSEVYEVKLTLRINE</sequence>
<dbReference type="InterPro" id="IPR050640">
    <property type="entry name" value="Bact_2-comp_sensor_kinase"/>
</dbReference>
<organism evidence="3 4">
    <name type="scientific">Pedobacter caeni</name>
    <dbReference type="NCBI Taxonomy" id="288992"/>
    <lineage>
        <taxon>Bacteria</taxon>
        <taxon>Pseudomonadati</taxon>
        <taxon>Bacteroidota</taxon>
        <taxon>Sphingobacteriia</taxon>
        <taxon>Sphingobacteriales</taxon>
        <taxon>Sphingobacteriaceae</taxon>
        <taxon>Pedobacter</taxon>
    </lineage>
</organism>
<dbReference type="RefSeq" id="WP_084529414.1">
    <property type="nucleotide sequence ID" value="NZ_FQUQ01000007.1"/>
</dbReference>
<dbReference type="InterPro" id="IPR036890">
    <property type="entry name" value="HATPase_C_sf"/>
</dbReference>
<evidence type="ECO:0000256" key="1">
    <source>
        <dbReference type="SAM" id="Phobius"/>
    </source>
</evidence>
<feature type="transmembrane region" description="Helical" evidence="1">
    <location>
        <begin position="136"/>
        <end position="156"/>
    </location>
</feature>
<dbReference type="STRING" id="288992.SAMN04488522_10754"/>
<protein>
    <submittedName>
        <fullName evidence="3">Histidine kinase</fullName>
    </submittedName>
</protein>
<proteinExistence type="predicted"/>
<name>A0A1M5M3U3_9SPHI</name>
<feature type="transmembrane region" description="Helical" evidence="1">
    <location>
        <begin position="21"/>
        <end position="42"/>
    </location>
</feature>
<feature type="transmembrane region" description="Helical" evidence="1">
    <location>
        <begin position="78"/>
        <end position="106"/>
    </location>
</feature>
<keyword evidence="1" id="KW-1133">Transmembrane helix</keyword>
<keyword evidence="1" id="KW-0812">Transmembrane</keyword>
<dbReference type="Proteomes" id="UP000184287">
    <property type="component" value="Unassembled WGS sequence"/>
</dbReference>
<feature type="domain" description="Signal transduction histidine kinase internal region" evidence="2">
    <location>
        <begin position="176"/>
        <end position="252"/>
    </location>
</feature>
<reference evidence="4" key="1">
    <citation type="submission" date="2016-11" db="EMBL/GenBank/DDBJ databases">
        <authorList>
            <person name="Varghese N."/>
            <person name="Submissions S."/>
        </authorList>
    </citation>
    <scope>NUCLEOTIDE SEQUENCE [LARGE SCALE GENOMIC DNA]</scope>
    <source>
        <strain evidence="4">DSM 16990</strain>
    </source>
</reference>
<evidence type="ECO:0000313" key="3">
    <source>
        <dbReference type="EMBL" id="SHG71928.1"/>
    </source>
</evidence>
<keyword evidence="1" id="KW-0472">Membrane</keyword>
<dbReference type="Pfam" id="PF06580">
    <property type="entry name" value="His_kinase"/>
    <property type="match status" value="1"/>
</dbReference>
<dbReference type="OrthoDB" id="9792992at2"/>
<dbReference type="InterPro" id="IPR010559">
    <property type="entry name" value="Sig_transdc_His_kin_internal"/>
</dbReference>
<dbReference type="SUPFAM" id="SSF55874">
    <property type="entry name" value="ATPase domain of HSP90 chaperone/DNA topoisomerase II/histidine kinase"/>
    <property type="match status" value="1"/>
</dbReference>
<keyword evidence="3" id="KW-0808">Transferase</keyword>
<gene>
    <name evidence="3" type="ORF">SAMN04488522_10754</name>
</gene>
<dbReference type="GO" id="GO:0000155">
    <property type="term" value="F:phosphorelay sensor kinase activity"/>
    <property type="evidence" value="ECO:0007669"/>
    <property type="project" value="InterPro"/>
</dbReference>
<evidence type="ECO:0000259" key="2">
    <source>
        <dbReference type="Pfam" id="PF06580"/>
    </source>
</evidence>
<dbReference type="EMBL" id="FQUQ01000007">
    <property type="protein sequence ID" value="SHG71928.1"/>
    <property type="molecule type" value="Genomic_DNA"/>
</dbReference>
<keyword evidence="3" id="KW-0418">Kinase</keyword>
<dbReference type="GO" id="GO:0016020">
    <property type="term" value="C:membrane"/>
    <property type="evidence" value="ECO:0007669"/>
    <property type="project" value="InterPro"/>
</dbReference>
<accession>A0A1M5M3U3</accession>
<keyword evidence="4" id="KW-1185">Reference proteome</keyword>
<dbReference type="PANTHER" id="PTHR34220:SF7">
    <property type="entry name" value="SENSOR HISTIDINE KINASE YPDA"/>
    <property type="match status" value="1"/>
</dbReference>